<evidence type="ECO:0000313" key="5">
    <source>
        <dbReference type="Proteomes" id="UP000044938"/>
    </source>
</evidence>
<dbReference type="EMBL" id="CSBK01001093">
    <property type="protein sequence ID" value="COY30252.1"/>
    <property type="molecule type" value="Genomic_DNA"/>
</dbReference>
<name>A0A655JTT4_MYCTX</name>
<organism evidence="2 5">
    <name type="scientific">Mycobacterium tuberculosis</name>
    <dbReference type="NCBI Taxonomy" id="1773"/>
    <lineage>
        <taxon>Bacteria</taxon>
        <taxon>Bacillati</taxon>
        <taxon>Actinomycetota</taxon>
        <taxon>Actinomycetes</taxon>
        <taxon>Mycobacteriales</taxon>
        <taxon>Mycobacteriaceae</taxon>
        <taxon>Mycobacterium</taxon>
        <taxon>Mycobacterium tuberculosis complex</taxon>
    </lineage>
</organism>
<evidence type="ECO:0000256" key="1">
    <source>
        <dbReference type="SAM" id="MobiDB-lite"/>
    </source>
</evidence>
<evidence type="ECO:0000313" key="3">
    <source>
        <dbReference type="EMBL" id="COY30252.1"/>
    </source>
</evidence>
<feature type="region of interest" description="Disordered" evidence="1">
    <location>
        <begin position="1"/>
        <end position="73"/>
    </location>
</feature>
<reference evidence="4 5" key="1">
    <citation type="submission" date="2015-03" db="EMBL/GenBank/DDBJ databases">
        <authorList>
            <consortium name="Pathogen Informatics"/>
        </authorList>
    </citation>
    <scope>NUCLEOTIDE SEQUENCE [LARGE SCALE GENOMIC DNA]</scope>
    <source>
        <strain evidence="2 5">M09401471</strain>
        <strain evidence="4">N09902308</strain>
    </source>
</reference>
<proteinExistence type="predicted"/>
<gene>
    <name evidence="2" type="ORF">ERS007720_05120</name>
    <name evidence="3" type="ORF">ERS007739_02404</name>
</gene>
<feature type="compositionally biased region" description="Polar residues" evidence="1">
    <location>
        <begin position="37"/>
        <end position="65"/>
    </location>
</feature>
<protein>
    <submittedName>
        <fullName evidence="2">Uncharacterized protein</fullName>
    </submittedName>
</protein>
<evidence type="ECO:0000313" key="4">
    <source>
        <dbReference type="Proteomes" id="UP000039021"/>
    </source>
</evidence>
<sequence length="73" mass="7763">MPSTSATLCSPLSSRCSVVQHEPSPRERSARQKLHTAGNSEAQNDTPPTADSSSRPFRQGISSTGARCMCSAR</sequence>
<dbReference type="AlphaFoldDB" id="A0A655JTT4"/>
<evidence type="ECO:0000313" key="2">
    <source>
        <dbReference type="EMBL" id="COY12092.1"/>
    </source>
</evidence>
<dbReference type="Proteomes" id="UP000044938">
    <property type="component" value="Unassembled WGS sequence"/>
</dbReference>
<reference evidence="3" key="2">
    <citation type="submission" date="2015-03" db="EMBL/GenBank/DDBJ databases">
        <authorList>
            <consortium name="Pathogen Informatics"/>
            <person name="Murphy D."/>
        </authorList>
    </citation>
    <scope>NUCLEOTIDE SEQUENCE</scope>
    <source>
        <strain evidence="3">N09902308</strain>
    </source>
</reference>
<dbReference type="Proteomes" id="UP000039021">
    <property type="component" value="Unassembled WGS sequence"/>
</dbReference>
<accession>A0A655JTT4</accession>
<dbReference type="EMBL" id="CSAJ01001606">
    <property type="protein sequence ID" value="COY12092.1"/>
    <property type="molecule type" value="Genomic_DNA"/>
</dbReference>
<feature type="compositionally biased region" description="Polar residues" evidence="1">
    <location>
        <begin position="1"/>
        <end position="17"/>
    </location>
</feature>